<name>A0A1W0W8G3_HYPEX</name>
<dbReference type="Proteomes" id="UP000192578">
    <property type="component" value="Unassembled WGS sequence"/>
</dbReference>
<dbReference type="GO" id="GO:0034464">
    <property type="term" value="C:BBSome"/>
    <property type="evidence" value="ECO:0007669"/>
    <property type="project" value="InterPro"/>
</dbReference>
<gene>
    <name evidence="5" type="ORF">BV898_14212</name>
</gene>
<reference evidence="6" key="1">
    <citation type="submission" date="2017-01" db="EMBL/GenBank/DDBJ databases">
        <title>Comparative genomics of anhydrobiosis in the tardigrade Hypsibius dujardini.</title>
        <authorList>
            <person name="Yoshida Y."/>
            <person name="Koutsovoulos G."/>
            <person name="Laetsch D."/>
            <person name="Stevens L."/>
            <person name="Kumar S."/>
            <person name="Horikawa D."/>
            <person name="Ishino K."/>
            <person name="Komine S."/>
            <person name="Tomita M."/>
            <person name="Blaxter M."/>
            <person name="Arakawa K."/>
        </authorList>
    </citation>
    <scope>NUCLEOTIDE SEQUENCE [LARGE SCALE GENOMIC DNA]</scope>
    <source>
        <strain evidence="6">Z151</strain>
    </source>
</reference>
<dbReference type="SMR" id="A0A1W0W8G3"/>
<feature type="domain" description="PTHB1 platform" evidence="3">
    <location>
        <begin position="531"/>
        <end position="620"/>
    </location>
</feature>
<dbReference type="PANTHER" id="PTHR20991">
    <property type="entry name" value="PARATHYROID HORMONE-RESPONSIVE B1 GENE"/>
    <property type="match status" value="1"/>
</dbReference>
<organism evidence="5 6">
    <name type="scientific">Hypsibius exemplaris</name>
    <name type="common">Freshwater tardigrade</name>
    <dbReference type="NCBI Taxonomy" id="2072580"/>
    <lineage>
        <taxon>Eukaryota</taxon>
        <taxon>Metazoa</taxon>
        <taxon>Ecdysozoa</taxon>
        <taxon>Tardigrada</taxon>
        <taxon>Eutardigrada</taxon>
        <taxon>Parachela</taxon>
        <taxon>Hypsibioidea</taxon>
        <taxon>Hypsibiidae</taxon>
        <taxon>Hypsibius</taxon>
    </lineage>
</organism>
<proteinExistence type="predicted"/>
<dbReference type="GO" id="GO:0060271">
    <property type="term" value="P:cilium assembly"/>
    <property type="evidence" value="ECO:0007669"/>
    <property type="project" value="TreeGrafter"/>
</dbReference>
<evidence type="ECO:0000259" key="3">
    <source>
        <dbReference type="Pfam" id="PF23337"/>
    </source>
</evidence>
<dbReference type="GO" id="GO:0016020">
    <property type="term" value="C:membrane"/>
    <property type="evidence" value="ECO:0007669"/>
    <property type="project" value="TreeGrafter"/>
</dbReference>
<evidence type="ECO:0000259" key="4">
    <source>
        <dbReference type="Pfam" id="PF23338"/>
    </source>
</evidence>
<dbReference type="InterPro" id="IPR055362">
    <property type="entry name" value="PTHB1_pf_dom"/>
</dbReference>
<dbReference type="PANTHER" id="PTHR20991:SF0">
    <property type="entry name" value="PROTEIN PTHB1"/>
    <property type="match status" value="1"/>
</dbReference>
<dbReference type="EMBL" id="MTYJ01000170">
    <property type="protein sequence ID" value="OQV11483.1"/>
    <property type="molecule type" value="Genomic_DNA"/>
</dbReference>
<comment type="caution">
    <text evidence="5">The sequence shown here is derived from an EMBL/GenBank/DDBJ whole genome shotgun (WGS) entry which is preliminary data.</text>
</comment>
<dbReference type="Pfam" id="PF23338">
    <property type="entry name" value="PTHB1_hp"/>
    <property type="match status" value="1"/>
</dbReference>
<dbReference type="OrthoDB" id="10262646at2759"/>
<feature type="domain" description="PTHB1 N-terminal" evidence="2">
    <location>
        <begin position="1"/>
        <end position="367"/>
    </location>
</feature>
<feature type="domain" description="PTHB1 hairpin" evidence="4">
    <location>
        <begin position="638"/>
        <end position="735"/>
    </location>
</feature>
<dbReference type="Pfam" id="PF23337">
    <property type="entry name" value="PTHB1_pf"/>
    <property type="match status" value="1"/>
</dbReference>
<dbReference type="InterPro" id="IPR026511">
    <property type="entry name" value="PTHB1"/>
</dbReference>
<keyword evidence="6" id="KW-1185">Reference proteome</keyword>
<evidence type="ECO:0000259" key="2">
    <source>
        <dbReference type="Pfam" id="PF14727"/>
    </source>
</evidence>
<protein>
    <submittedName>
        <fullName evidence="5">Protein PTHB1</fullName>
    </submittedName>
</protein>
<feature type="coiled-coil region" evidence="1">
    <location>
        <begin position="686"/>
        <end position="713"/>
    </location>
</feature>
<dbReference type="Pfam" id="PF14727">
    <property type="entry name" value="PHTB1_N"/>
    <property type="match status" value="1"/>
</dbReference>
<evidence type="ECO:0000313" key="5">
    <source>
        <dbReference type="EMBL" id="OQV11483.1"/>
    </source>
</evidence>
<dbReference type="InterPro" id="IPR028073">
    <property type="entry name" value="PHTB1_N_dom"/>
</dbReference>
<keyword evidence="1" id="KW-0175">Coiled coil</keyword>
<sequence length="1371" mass="150232">MSVWKARDFWEAPLGQETGTVTAISGLPESSQSIQCSRGCLNLVRQSERTIADIIIAGTWSGILRGYYPEQANYVHEHFLFEKQLDGPILQIENGNFILGSTTLGAFQLAVLHPDRITICYYAVNKSSDDTTGLAVLRTYKLKASAYSMVTGMFGGIKGRQMICVATLDGRFTIIDQETVIETPVLEDFLLPGPLCYLPDRDSFLLGSSSWTADCYSYSEMASKAGLISSKPDQQTRMRKAWTYNCGECLVDIKAGSEREKNPVLLLGERHLFWLDLNGIMRSIRRLDCSPSFLTLYPSGKDGSFSFIMGTTMQTIFVFEEMIPKWTSRLPAPVVDVRVAKVAGAEGMLVALAEDGHVSAYYLGTDPEVYETKATATTRKFNEDEIKIETNRLAEMIRQSEAAVASGVVAVEQGNEPSAVTVTVGAFSDISFAFDPRQQAASQRTPISKTQVTVESKVGILSDVQIDVQLSDPFVCVLTHSVIDELDRAVAIGLTVQNTLQAGPQQLSGVVIVRFMREGVNRIQKETFSLPFGLVAQPTALAKKAQLKLDFDISPNSIRLADFFPDLGPQADGLGLSVDFYGVGIATILVSKKQETKIRIQSDDPSLLVLVCREFQRRMAFLAPGNTLVCASNFLNEEFEAILQQKVEASKAYDTLKADLTLWTTQLFVVEKRFLARLKDRDISIVNKLEELLEATQEKIIEVVEQCERTQRTVERVRARMAAMLALMNWLVALNNRTLTADEARTLELVVNGSLEEVVDESWESRSAQSANLCLTAVYGELPENYTSLPGAVKQEILWSQISANPYPPGHAPTASPSPLNMSKIVDPDYLAISFTWTADEMPRNRVRIIHTYAGICKVDVKIFPNSTYSGVFKTGGPGILRMSLANRGPSLPPGLALKILIDGRDSQNFQLLNSREGQGKNMNFFAKPMRNIFLAPSKLGPVEKAFRASLEVLPGTLADRPESITNMPLYEQASVGSDGVNASTIVAPYLVTLTPNPAVGWDADDQTDFRTKLAAIPEGSLLYTVSVKRSLDEDDAVIGEVVSRSAIIASSYGDETIFFNHAKKAWQPLTITSIFGELPENYISLPGKAKQEILWAHASAKPYPIGQAPTTSPSALNMTKLMNPDYLAVSFTWMGDEMPRRRIRVVHTFGSVCKVDLLIFPNSTYTGVFKTGGPGILRLSIANPTYLAKGGPSFPPSLGLKILIDGQTSQNFILIHGGGQGKNMNFFAKPMRNLFLGPSKLAGTQLANQNCLDILPGTLADRPESITNMPLYEQASVGSDGVNASTIVAPYLVTLTPNPAVGWDADEQTDFRTKLAAIPEGSLLYTVSVKRSLDEDDAVIGEVVSRSAILASSYGDETIFFNHAKKAWQP</sequence>
<dbReference type="InterPro" id="IPR055363">
    <property type="entry name" value="PTHB1_hp_dom"/>
</dbReference>
<evidence type="ECO:0000256" key="1">
    <source>
        <dbReference type="SAM" id="Coils"/>
    </source>
</evidence>
<accession>A0A1W0W8G3</accession>
<evidence type="ECO:0000313" key="6">
    <source>
        <dbReference type="Proteomes" id="UP000192578"/>
    </source>
</evidence>